<dbReference type="Proteomes" id="UP000168391">
    <property type="component" value="Segment"/>
</dbReference>
<evidence type="ECO:0000313" key="12">
    <source>
        <dbReference type="EMBL" id="AGF36633.1"/>
    </source>
</evidence>
<comment type="subcellular location">
    <subcellularLocation>
        <location evidence="1">Host cytoplasm</location>
    </subcellularLocation>
    <subcellularLocation>
        <location evidence="2">Virion</location>
    </subcellularLocation>
</comment>
<dbReference type="Proteomes" id="UP000099021">
    <property type="component" value="Genome"/>
</dbReference>
<dbReference type="EMBL" id="KC257460">
    <property type="protein sequence ID" value="AGF36840.1"/>
    <property type="molecule type" value="Genomic_DNA"/>
</dbReference>
<evidence type="ECO:0000256" key="8">
    <source>
        <dbReference type="ARBA" id="ARBA00023200"/>
    </source>
</evidence>
<organismHost>
    <name type="scientific">Heliosciurus ruwenzorii</name>
    <name type="common">Ruwenzori sun squirrel</name>
    <dbReference type="NCBI Taxonomy" id="226685"/>
</organismHost>
<evidence type="ECO:0000256" key="3">
    <source>
        <dbReference type="ARBA" id="ARBA00009079"/>
    </source>
</evidence>
<sequence>MATAEQRRSTIFDIVSKCIVQSVLRDISINSEYIESKAKQLCYCPASKKESVINGIYNCCESNIEIMDKEQLLKILDNLRCHSVHVCNATDFWRLYNSLKRFTHTTAFFNTCKPTILATLNTLITLILSNKLLYAAEMVEYLENQIDSSNKSMSQELAELLEMKYALINLVQYRILPMIIGEPIIVAGFSGKEPISDYSAEVERLMELPVKTDIVNTTYDFLARKGIDTSNNIAEYIAGLKIEENEKVEKYLPEVISTIANSNIIKNKKSIFPANINDKQIMECSRMLDTSEKYSKGYKTDGAVTSPLTGNNTITTFIPISASDMQKFTILEYLYIMRVMANNVKKKNEGKNNGGVVMHINSPFKVINLPKC</sequence>
<organismHost>
    <name type="scientific">Homo sapiens</name>
    <name type="common">Human</name>
    <dbReference type="NCBI Taxonomy" id="9606"/>
</organismHost>
<reference evidence="14 16" key="3">
    <citation type="journal article" date="2013" name="Emerg. Infect. Dis.">
        <title>Phylogenetic and ecologic perspectives of a monkeypox outbreak, southern Sudan, 2005.</title>
        <authorList>
            <person name="Nakazawa Y."/>
            <person name="Emerson G.L."/>
            <person name="Carroll D.S."/>
            <person name="Zhao H."/>
            <person name="Li Y."/>
            <person name="Reynolds M.G."/>
            <person name="Karem K.L."/>
            <person name="Olson V.A."/>
            <person name="Lash R.R."/>
            <person name="Davidson W.B."/>
            <person name="Smith S.K."/>
            <person name="Levine R.S."/>
            <person name="Regnery R.L."/>
            <person name="Sammons S.A."/>
            <person name="Frace M.A."/>
            <person name="Mutasim E.M."/>
            <person name="Karsani M.E."/>
            <person name="Muntasir M.O."/>
            <person name="Babiker A.A."/>
            <person name="Opoka L."/>
            <person name="Chowdhary V."/>
            <person name="Damon I.K."/>
        </authorList>
    </citation>
    <scope>NUCLEOTIDE SEQUENCE [LARGE SCALE GENOMIC DNA]</scope>
    <source>
        <strain evidence="13">DRC Yandongi 1985</strain>
        <strain evidence="12">Sudan 2005_01</strain>
    </source>
</reference>
<dbReference type="EMBL" id="DQ011155">
    <property type="protein sequence ID" value="AAY97277.1"/>
    <property type="molecule type" value="Genomic_DNA"/>
</dbReference>
<keyword evidence="8" id="KW-1035">Host cytoplasm</keyword>
<organism evidence="10 15">
    <name type="scientific">Monkeypox virus</name>
    <name type="common">MPXV</name>
    <dbReference type="NCBI Taxonomy" id="10244"/>
    <lineage>
        <taxon>Viruses</taxon>
        <taxon>Varidnaviria</taxon>
        <taxon>Bamfordvirae</taxon>
        <taxon>Nucleocytoviricota</taxon>
        <taxon>Pokkesviricetes</taxon>
        <taxon>Chitovirales</taxon>
        <taxon>Poxviridae</taxon>
        <taxon>Chordopoxvirinae</taxon>
        <taxon>Orthopoxvirus</taxon>
        <taxon>Orthopoxvirus monkeypox</taxon>
    </lineage>
</organism>
<dbReference type="InterPro" id="IPR008787">
    <property type="entry name" value="Poxvirus_G7"/>
</dbReference>
<evidence type="ECO:0000256" key="9">
    <source>
        <dbReference type="ARBA" id="ARBA00025443"/>
    </source>
</evidence>
<dbReference type="GO" id="GO:0030430">
    <property type="term" value="C:host cell cytoplasm"/>
    <property type="evidence" value="ECO:0007669"/>
    <property type="project" value="UniProtKB-SubCell"/>
</dbReference>
<evidence type="ECO:0000256" key="6">
    <source>
        <dbReference type="ARBA" id="ARBA00022553"/>
    </source>
</evidence>
<organismHost>
    <name type="scientific">Cynomys parvidens</name>
    <name type="common">Utah prairie dog</name>
    <dbReference type="NCBI Taxonomy" id="99827"/>
</organismHost>
<dbReference type="EMBL" id="KC257459">
    <property type="protein sequence ID" value="AGF36633.1"/>
    <property type="molecule type" value="Genomic_DNA"/>
</dbReference>
<gene>
    <name evidence="13" type="ORF">MPXV_DRC_Yandongi_078</name>
    <name evidence="12" type="ORF">MPXV_SUD2005_01_078</name>
    <name evidence="10" type="ORF">MPXV_ZAI1979_005_082</name>
</gene>
<evidence type="ECO:0000313" key="15">
    <source>
        <dbReference type="Proteomes" id="UP000099051"/>
    </source>
</evidence>
<evidence type="ECO:0000313" key="10">
    <source>
        <dbReference type="EMBL" id="AAY97277.1"/>
    </source>
</evidence>
<organismHost>
    <name type="scientific">Cynomys gunnisoni</name>
    <name type="common">Gunnison's prairie dog</name>
    <name type="synonym">Spermophilus gunnisoni</name>
    <dbReference type="NCBI Taxonomy" id="45479"/>
</organismHost>
<evidence type="ECO:0000313" key="13">
    <source>
        <dbReference type="EMBL" id="AGF36840.1"/>
    </source>
</evidence>
<evidence type="ECO:0000256" key="2">
    <source>
        <dbReference type="ARBA" id="ARBA00004328"/>
    </source>
</evidence>
<evidence type="ECO:0000256" key="7">
    <source>
        <dbReference type="ARBA" id="ARBA00022844"/>
    </source>
</evidence>
<organismHost>
    <name type="scientific">Mus musculus</name>
    <name type="common">Mouse</name>
    <dbReference type="NCBI Taxonomy" id="10090"/>
</organismHost>
<name>Q3I8T7_MONPV</name>
<dbReference type="Proteomes" id="UP000121251">
    <property type="component" value="Segment"/>
</dbReference>
<reference evidence="10 15" key="1">
    <citation type="journal article" date="2005" name="J. Gen. Virol.">
        <title>A tale of two clades: monkeypox viruses.</title>
        <authorList>
            <person name="Likos A.M."/>
            <person name="Sammons S.A."/>
            <person name="Olson V.A."/>
            <person name="Frace A.M."/>
            <person name="Li Y."/>
            <person name="Olsen-Rasmussen M."/>
            <person name="Davidson W."/>
            <person name="Galloway R."/>
            <person name="Khristova M.L."/>
            <person name="Reynolds M.G."/>
            <person name="Zhao H."/>
            <person name="Carroll D.S."/>
            <person name="Curns A."/>
            <person name="Formenty P."/>
            <person name="Esposito J.J."/>
            <person name="Regnery R.L."/>
            <person name="Damon I.K."/>
        </authorList>
    </citation>
    <scope>NUCLEOTIDE SEQUENCE [LARGE SCALE GENOMIC DNA]</scope>
    <source>
        <strain evidence="10">Zaire_1979-005</strain>
    </source>
</reference>
<evidence type="ECO:0000313" key="16">
    <source>
        <dbReference type="Proteomes" id="UP000121251"/>
    </source>
</evidence>
<protein>
    <recommendedName>
        <fullName evidence="5">Assembly protein G7</fullName>
    </recommendedName>
</protein>
<dbReference type="Pfam" id="PF05503">
    <property type="entry name" value="Pox_G7"/>
    <property type="match status" value="1"/>
</dbReference>
<evidence type="ECO:0000313" key="17">
    <source>
        <dbReference type="Proteomes" id="UP000168391"/>
    </source>
</evidence>
<organismHost>
    <name type="scientific">Cynomys mexicanus</name>
    <name type="common">Mexican prairie dog</name>
    <dbReference type="NCBI Taxonomy" id="99826"/>
</organismHost>
<organismHost>
    <name type="scientific">Gliridae</name>
    <name type="common">dormice</name>
    <dbReference type="NCBI Taxonomy" id="30650"/>
</organismHost>
<organismHost>
    <name type="scientific">Cynomys ludovicianus</name>
    <name type="common">Black-tailed prairie dog</name>
    <dbReference type="NCBI Taxonomy" id="45480"/>
</organismHost>
<reference evidence="11 17" key="2">
    <citation type="journal article" date="2010" name="Virol. J.">
        <title>Comparative whole genome sequence analysis of wild-type and cidofovir-resistant monkeypoxvirus.</title>
        <authorList>
            <person name="Farlow J."/>
            <person name="Ichou M.A."/>
            <person name="Huggins J."/>
            <person name="Ibrahim S."/>
        </authorList>
    </citation>
    <scope>NUCLEOTIDE SEQUENCE [LARGE SCALE GENOMIC DNA]</scope>
    <source>
        <strain evidence="11">Zaire 1979-005</strain>
    </source>
</reference>
<dbReference type="Proteomes" id="UP000099051">
    <property type="component" value="Segment"/>
</dbReference>
<dbReference type="GO" id="GO:0044423">
    <property type="term" value="C:virion component"/>
    <property type="evidence" value="ECO:0007669"/>
    <property type="project" value="UniProtKB-KW"/>
</dbReference>
<comment type="subunit">
    <text evidence="4">Part of a complex composed of A30, G7, F10 kinase, A15, D2, D3, and J1.</text>
</comment>
<keyword evidence="7" id="KW-0946">Virion</keyword>
<dbReference type="EMBL" id="HM172544">
    <property type="protein sequence ID" value="ADK39102.1"/>
    <property type="molecule type" value="Genomic_DNA"/>
</dbReference>
<keyword evidence="6" id="KW-0597">Phosphoprotein</keyword>
<evidence type="ECO:0000256" key="1">
    <source>
        <dbReference type="ARBA" id="ARBA00004192"/>
    </source>
</evidence>
<evidence type="ECO:0000313" key="14">
    <source>
        <dbReference type="Proteomes" id="UP000099021"/>
    </source>
</evidence>
<proteinExistence type="inferred from homology"/>
<evidence type="ECO:0000313" key="11">
    <source>
        <dbReference type="EMBL" id="ADK39102.1"/>
    </source>
</evidence>
<evidence type="ECO:0000256" key="4">
    <source>
        <dbReference type="ARBA" id="ARBA00011362"/>
    </source>
</evidence>
<comment type="similarity">
    <text evidence="3">Belongs to the chordopoxvirinae G7 family.</text>
</comment>
<dbReference type="SMR" id="Q3I8T7"/>
<accession>Q3I8T7</accession>
<comment type="function">
    <text evidence="9">Late protein which is a part of a large complex required for early virion morphogenesis. This complex participates in the formation of virosomes and the incorporation of virosomal contents into nascent immature virions.</text>
</comment>
<evidence type="ECO:0000256" key="5">
    <source>
        <dbReference type="ARBA" id="ARBA00019431"/>
    </source>
</evidence>
<organismHost>
    <name type="scientific">Cynomys leucurus</name>
    <name type="common">White-tailed prairie dog</name>
    <dbReference type="NCBI Taxonomy" id="99825"/>
</organismHost>